<dbReference type="RefSeq" id="WP_012863574.1">
    <property type="nucleotide sequence ID" value="NC_013518.1"/>
</dbReference>
<geneLocation type="plasmid" evidence="2 3">
    <name>pSTERM01</name>
</geneLocation>
<organism evidence="2 3">
    <name type="scientific">Sebaldella termitidis (strain ATCC 33386 / NCTC 11300)</name>
    <dbReference type="NCBI Taxonomy" id="526218"/>
    <lineage>
        <taxon>Bacteria</taxon>
        <taxon>Fusobacteriati</taxon>
        <taxon>Fusobacteriota</taxon>
        <taxon>Fusobacteriia</taxon>
        <taxon>Fusobacteriales</taxon>
        <taxon>Leptotrichiaceae</taxon>
        <taxon>Sebaldella</taxon>
    </lineage>
</organism>
<name>D1AS12_SEBTE</name>
<sequence length="118" mass="13661">MKNESIKTLLRREKELVSEIEDIKGKKKEIDKNLEIKRKKLEGVKAKIANAQESVIISEHAVIRYIERVLGIDIKEIEKKIVDEETEKIIMELRPSKICRGEFSILIKDNTVTTITTD</sequence>
<keyword evidence="2" id="KW-0614">Plasmid</keyword>
<reference evidence="2 3" key="1">
    <citation type="journal article" date="2010" name="Stand. Genomic Sci.">
        <title>Complete genome sequence of Sebaldella termitidis type strain (NCTC 11300).</title>
        <authorList>
            <person name="Harmon-Smith M."/>
            <person name="Celia L."/>
            <person name="Chertkov O."/>
            <person name="Lapidus A."/>
            <person name="Copeland A."/>
            <person name="Glavina Del Rio T."/>
            <person name="Nolan M."/>
            <person name="Lucas S."/>
            <person name="Tice H."/>
            <person name="Cheng J.F."/>
            <person name="Han C."/>
            <person name="Detter J.C."/>
            <person name="Bruce D."/>
            <person name="Goodwin L."/>
            <person name="Pitluck S."/>
            <person name="Pati A."/>
            <person name="Liolios K."/>
            <person name="Ivanova N."/>
            <person name="Mavromatis K."/>
            <person name="Mikhailova N."/>
            <person name="Chen A."/>
            <person name="Palaniappan K."/>
            <person name="Land M."/>
            <person name="Hauser L."/>
            <person name="Chang Y.J."/>
            <person name="Jeffries C.D."/>
            <person name="Brettin T."/>
            <person name="Goker M."/>
            <person name="Beck B."/>
            <person name="Bristow J."/>
            <person name="Eisen J.A."/>
            <person name="Markowitz V."/>
            <person name="Hugenholtz P."/>
            <person name="Kyrpides N.C."/>
            <person name="Klenk H.P."/>
            <person name="Chen F."/>
        </authorList>
    </citation>
    <scope>NUCLEOTIDE SEQUENCE [LARGE SCALE GENOMIC DNA]</scope>
    <source>
        <strain evidence="3">ATCC 33386 / NCTC 11300</strain>
        <plasmid evidence="3">Plasmid pSTERM01</plasmid>
    </source>
</reference>
<evidence type="ECO:0000313" key="2">
    <source>
        <dbReference type="EMBL" id="ACZ10999.1"/>
    </source>
</evidence>
<feature type="coiled-coil region" evidence="1">
    <location>
        <begin position="6"/>
        <end position="94"/>
    </location>
</feature>
<gene>
    <name evidence="2" type="ORF">Sterm_4167</name>
</gene>
<dbReference type="HOGENOM" id="CLU_1946156_0_0_0"/>
<evidence type="ECO:0000313" key="3">
    <source>
        <dbReference type="Proteomes" id="UP000000845"/>
    </source>
</evidence>
<dbReference type="Proteomes" id="UP000000845">
    <property type="component" value="Plasmid pSTERM01"/>
</dbReference>
<dbReference type="KEGG" id="str:Sterm_4167"/>
<proteinExistence type="predicted"/>
<protein>
    <submittedName>
        <fullName evidence="2">Uncharacterized protein</fullName>
    </submittedName>
</protein>
<evidence type="ECO:0000256" key="1">
    <source>
        <dbReference type="SAM" id="Coils"/>
    </source>
</evidence>
<keyword evidence="1" id="KW-0175">Coiled coil</keyword>
<keyword evidence="3" id="KW-1185">Reference proteome</keyword>
<accession>D1AS12</accession>
<dbReference type="AlphaFoldDB" id="D1AS12"/>
<dbReference type="EMBL" id="CP001740">
    <property type="protein sequence ID" value="ACZ10999.1"/>
    <property type="molecule type" value="Genomic_DNA"/>
</dbReference>